<feature type="compositionally biased region" description="Polar residues" evidence="5">
    <location>
        <begin position="530"/>
        <end position="542"/>
    </location>
</feature>
<dbReference type="CDD" id="cd05471">
    <property type="entry name" value="pepsin_like"/>
    <property type="match status" value="1"/>
</dbReference>
<dbReference type="PANTHER" id="PTHR47966">
    <property type="entry name" value="BETA-SITE APP-CLEAVING ENZYME, ISOFORM A-RELATED"/>
    <property type="match status" value="1"/>
</dbReference>
<dbReference type="FunFam" id="2.40.70.10:FF:000223">
    <property type="entry name" value="Uncharacterized protein"/>
    <property type="match status" value="1"/>
</dbReference>
<dbReference type="STRING" id="1151754.M9LYL5"/>
<dbReference type="MEROPS" id="A01.078"/>
<dbReference type="AlphaFoldDB" id="M9LYL5"/>
<dbReference type="Proteomes" id="UP000011976">
    <property type="component" value="Unassembled WGS sequence"/>
</dbReference>
<evidence type="ECO:0000313" key="8">
    <source>
        <dbReference type="EMBL" id="GAC72225.1"/>
    </source>
</evidence>
<dbReference type="PANTHER" id="PTHR47966:SF57">
    <property type="entry name" value="PEPTIDASE A1 DOMAIN-CONTAINING PROTEIN"/>
    <property type="match status" value="1"/>
</dbReference>
<dbReference type="GO" id="GO:0006508">
    <property type="term" value="P:proteolysis"/>
    <property type="evidence" value="ECO:0007669"/>
    <property type="project" value="UniProtKB-KW"/>
</dbReference>
<dbReference type="InterPro" id="IPR001969">
    <property type="entry name" value="Aspartic_peptidase_AS"/>
</dbReference>
<evidence type="ECO:0000256" key="1">
    <source>
        <dbReference type="ARBA" id="ARBA00007447"/>
    </source>
</evidence>
<feature type="domain" description="Peptidase A1" evidence="7">
    <location>
        <begin position="125"/>
        <end position="464"/>
    </location>
</feature>
<gene>
    <name evidence="8" type="ORF">PANT_6c00130</name>
</gene>
<evidence type="ECO:0000256" key="5">
    <source>
        <dbReference type="SAM" id="MobiDB-lite"/>
    </source>
</evidence>
<dbReference type="InterPro" id="IPR033121">
    <property type="entry name" value="PEPTIDASE_A1"/>
</dbReference>
<dbReference type="EMBL" id="DF196772">
    <property type="protein sequence ID" value="GAC72225.1"/>
    <property type="molecule type" value="Genomic_DNA"/>
</dbReference>
<dbReference type="PRINTS" id="PR00792">
    <property type="entry name" value="PEPSIN"/>
</dbReference>
<dbReference type="InterPro" id="IPR034164">
    <property type="entry name" value="Pepsin-like_dom"/>
</dbReference>
<proteinExistence type="inferred from homology"/>
<dbReference type="GO" id="GO:0004190">
    <property type="term" value="F:aspartic-type endopeptidase activity"/>
    <property type="evidence" value="ECO:0007669"/>
    <property type="project" value="UniProtKB-KW"/>
</dbReference>
<comment type="similarity">
    <text evidence="1 4">Belongs to the peptidase A1 family.</text>
</comment>
<name>M9LYL5_PSEA3</name>
<accession>M9LYL5</accession>
<evidence type="ECO:0000256" key="4">
    <source>
        <dbReference type="RuleBase" id="RU000454"/>
    </source>
</evidence>
<feature type="active site" evidence="3">
    <location>
        <position position="143"/>
    </location>
</feature>
<dbReference type="InterPro" id="IPR021109">
    <property type="entry name" value="Peptidase_aspartic_dom_sf"/>
</dbReference>
<feature type="chain" id="PRO_5004100371" evidence="6">
    <location>
        <begin position="23"/>
        <end position="596"/>
    </location>
</feature>
<dbReference type="InterPro" id="IPR001461">
    <property type="entry name" value="Aspartic_peptidase_A1"/>
</dbReference>
<protein>
    <submittedName>
        <fullName evidence="8">Aspartyl protease</fullName>
    </submittedName>
</protein>
<evidence type="ECO:0000313" key="9">
    <source>
        <dbReference type="Proteomes" id="UP000011976"/>
    </source>
</evidence>
<dbReference type="Gene3D" id="2.40.70.10">
    <property type="entry name" value="Acid Proteases"/>
    <property type="match status" value="2"/>
</dbReference>
<reference evidence="9" key="1">
    <citation type="journal article" date="2013" name="Genome Announc.">
        <title>Genome sequence of the basidiomycetous yeast Pseudozyma antarctica T-34, a producer of the glycolipid biosurfactants mannosylerythritol lipids.</title>
        <authorList>
            <person name="Morita T."/>
            <person name="Koike H."/>
            <person name="Koyama Y."/>
            <person name="Hagiwara H."/>
            <person name="Ito E."/>
            <person name="Fukuoka T."/>
            <person name="Imura T."/>
            <person name="Machida M."/>
            <person name="Kitamoto D."/>
        </authorList>
    </citation>
    <scope>NUCLEOTIDE SEQUENCE [LARGE SCALE GENOMIC DNA]</scope>
    <source>
        <strain evidence="9">T-34</strain>
    </source>
</reference>
<dbReference type="SUPFAM" id="SSF50630">
    <property type="entry name" value="Acid proteases"/>
    <property type="match status" value="1"/>
</dbReference>
<dbReference type="PROSITE" id="PS00141">
    <property type="entry name" value="ASP_PROTEASE"/>
    <property type="match status" value="1"/>
</dbReference>
<dbReference type="Pfam" id="PF00026">
    <property type="entry name" value="Asp"/>
    <property type="match status" value="1"/>
</dbReference>
<evidence type="ECO:0000256" key="2">
    <source>
        <dbReference type="ARBA" id="ARBA00022750"/>
    </source>
</evidence>
<feature type="signal peptide" evidence="6">
    <location>
        <begin position="1"/>
        <end position="22"/>
    </location>
</feature>
<keyword evidence="6" id="KW-0732">Signal</keyword>
<evidence type="ECO:0000259" key="7">
    <source>
        <dbReference type="PROSITE" id="PS51767"/>
    </source>
</evidence>
<feature type="active site" evidence="3">
    <location>
        <position position="348"/>
    </location>
</feature>
<dbReference type="OrthoDB" id="771136at2759"/>
<dbReference type="PROSITE" id="PS51767">
    <property type="entry name" value="PEPTIDASE_A1"/>
    <property type="match status" value="1"/>
</dbReference>
<feature type="compositionally biased region" description="Gly residues" evidence="5">
    <location>
        <begin position="548"/>
        <end position="566"/>
    </location>
</feature>
<sequence>MAFQALLSTVAAALVCASSVQAYVLPLQANTELRGDLAEAKAFRLASRSLNDASQAGSISVPMYKRHGALHPDVSKRDPEVMRSWAFRQGEIMKAKYGATAAHQKRQTIGLTDANRSFCASDSYYFAQLSVGTPAQNFNVVLDTGSADFWLVDSQCGTAQNCDSDLNKFNAQSSSTYVGSSAPFQITYGTGAVRGTLAADKVSLAGYTVNNLTFAEAAAVASNTVEYPTSGIMGMGFQSLSTSGATPFWQVLEKQGVLSQNVFTFQLARNIDNINPNDPNINDIQSPGGVFTLGQIDSNQYSGDISYTNIPNNLQNTQGLGYWTIPLDGITVNGNSARIGSNTLAAIDTGTTLIGGPASAVAAFYSQISGSRSAASVKMPGYYLFPCSANLNIQLTFGGKSWSMNPQDFNLGSYPFTNSQTCLGAVFEIDLGSSQYGVPQWIVGDSFLKNVFQVYDGTGRIGFASLKGSEAQIVSVTANAVSSQTPQATSSATGSMSSIGGGLPFPTGASSFASGATATGVVGGGSLPTPSASGGVTSSTPSLVAGSSNGGSSSGSSSGSGSGGSTSGARSSLPSALLAVSTASAAALFAGAFLVL</sequence>
<dbReference type="FunFam" id="2.40.70.10:FF:000008">
    <property type="entry name" value="Cathepsin D"/>
    <property type="match status" value="1"/>
</dbReference>
<keyword evidence="4 8" id="KW-0645">Protease</keyword>
<keyword evidence="4" id="KW-0378">Hydrolase</keyword>
<keyword evidence="2 4" id="KW-0064">Aspartyl protease</keyword>
<evidence type="ECO:0000256" key="6">
    <source>
        <dbReference type="SAM" id="SignalP"/>
    </source>
</evidence>
<feature type="region of interest" description="Disordered" evidence="5">
    <location>
        <begin position="530"/>
        <end position="568"/>
    </location>
</feature>
<organism evidence="8 9">
    <name type="scientific">Pseudozyma antarctica (strain T-34)</name>
    <name type="common">Yeast</name>
    <name type="synonym">Candida antarctica</name>
    <dbReference type="NCBI Taxonomy" id="1151754"/>
    <lineage>
        <taxon>Eukaryota</taxon>
        <taxon>Fungi</taxon>
        <taxon>Dikarya</taxon>
        <taxon>Basidiomycota</taxon>
        <taxon>Ustilaginomycotina</taxon>
        <taxon>Ustilaginomycetes</taxon>
        <taxon>Ustilaginales</taxon>
        <taxon>Ustilaginaceae</taxon>
        <taxon>Moesziomyces</taxon>
    </lineage>
</organism>
<evidence type="ECO:0000256" key="3">
    <source>
        <dbReference type="PIRSR" id="PIRSR601461-1"/>
    </source>
</evidence>